<organism evidence="2 3">
    <name type="scientific">Serendipita indica (strain DSM 11827)</name>
    <name type="common">Root endophyte fungus</name>
    <name type="synonym">Piriformospora indica</name>
    <dbReference type="NCBI Taxonomy" id="1109443"/>
    <lineage>
        <taxon>Eukaryota</taxon>
        <taxon>Fungi</taxon>
        <taxon>Dikarya</taxon>
        <taxon>Basidiomycota</taxon>
        <taxon>Agaricomycotina</taxon>
        <taxon>Agaricomycetes</taxon>
        <taxon>Sebacinales</taxon>
        <taxon>Serendipitaceae</taxon>
        <taxon>Serendipita</taxon>
    </lineage>
</organism>
<feature type="transmembrane region" description="Helical" evidence="1">
    <location>
        <begin position="180"/>
        <end position="201"/>
    </location>
</feature>
<name>G4TQN2_SERID</name>
<keyword evidence="1" id="KW-1133">Transmembrane helix</keyword>
<dbReference type="InParanoid" id="G4TQN2"/>
<dbReference type="EMBL" id="CAFZ01000239">
    <property type="protein sequence ID" value="CCA73625.1"/>
    <property type="molecule type" value="Genomic_DNA"/>
</dbReference>
<evidence type="ECO:0000256" key="1">
    <source>
        <dbReference type="SAM" id="Phobius"/>
    </source>
</evidence>
<gene>
    <name evidence="2" type="ORF">PIIN_07578</name>
</gene>
<evidence type="ECO:0000313" key="3">
    <source>
        <dbReference type="Proteomes" id="UP000007148"/>
    </source>
</evidence>
<accession>G4TQN2</accession>
<proteinExistence type="predicted"/>
<dbReference type="Proteomes" id="UP000007148">
    <property type="component" value="Unassembled WGS sequence"/>
</dbReference>
<keyword evidence="1" id="KW-0472">Membrane</keyword>
<comment type="caution">
    <text evidence="2">The sequence shown here is derived from an EMBL/GenBank/DDBJ whole genome shotgun (WGS) entry which is preliminary data.</text>
</comment>
<evidence type="ECO:0000313" key="2">
    <source>
        <dbReference type="EMBL" id="CCA73625.1"/>
    </source>
</evidence>
<sequence length="234" mass="27143">MLDLRVEINTLLFCWLDRYKDDTEDVHNPGLCEIGNHSRQAVAVEPKFVTDHARRPLLITHLDCVWLVQTQAADLQSSIPIQIFTNVGQKHILAIWHAAFDHTNTAYRQIVISRVDVRFTAERSSIIPSINKWTMRLSKSFMPALEVYRAGLLVKRGINTMHVNLPDTYWRLWRVGMSNFTTFLTFVAFSYYSSSLAILMLRPLRQLERISLLESKLVSQQERQCPIHLCSMEL</sequence>
<dbReference type="AlphaFoldDB" id="G4TQN2"/>
<reference evidence="2 3" key="1">
    <citation type="journal article" date="2011" name="PLoS Pathog.">
        <title>Endophytic Life Strategies Decoded by Genome and Transcriptome Analyses of the Mutualistic Root Symbiont Piriformospora indica.</title>
        <authorList>
            <person name="Zuccaro A."/>
            <person name="Lahrmann U."/>
            <person name="Guldener U."/>
            <person name="Langen G."/>
            <person name="Pfiffi S."/>
            <person name="Biedenkopf D."/>
            <person name="Wong P."/>
            <person name="Samans B."/>
            <person name="Grimm C."/>
            <person name="Basiewicz M."/>
            <person name="Murat C."/>
            <person name="Martin F."/>
            <person name="Kogel K.H."/>
        </authorList>
    </citation>
    <scope>NUCLEOTIDE SEQUENCE [LARGE SCALE GENOMIC DNA]</scope>
    <source>
        <strain evidence="2 3">DSM 11827</strain>
    </source>
</reference>
<protein>
    <submittedName>
        <fullName evidence="2">Uncharacterized protein</fullName>
    </submittedName>
</protein>
<dbReference type="HOGENOM" id="CLU_1185418_0_0_1"/>
<keyword evidence="3" id="KW-1185">Reference proteome</keyword>
<keyword evidence="1" id="KW-0812">Transmembrane</keyword>